<evidence type="ECO:0000313" key="2">
    <source>
        <dbReference type="Proteomes" id="UP001234581"/>
    </source>
</evidence>
<evidence type="ECO:0000313" key="1">
    <source>
        <dbReference type="EMBL" id="KAJ8654762.1"/>
    </source>
</evidence>
<dbReference type="GeneID" id="83217058"/>
<keyword evidence="2" id="KW-1185">Reference proteome</keyword>
<comment type="caution">
    <text evidence="1">The sequence shown here is derived from an EMBL/GenBank/DDBJ whole genome shotgun (WGS) entry which is preliminary data.</text>
</comment>
<accession>A0AAD7UWM2</accession>
<dbReference type="AlphaFoldDB" id="A0AAD7UWM2"/>
<dbReference type="RefSeq" id="XP_058339676.1">
    <property type="nucleotide sequence ID" value="XM_058489640.1"/>
</dbReference>
<reference evidence="1 2" key="1">
    <citation type="submission" date="2023-03" db="EMBL/GenBank/DDBJ databases">
        <title>Genome sequence of Lichtheimia ornata CBS 291.66.</title>
        <authorList>
            <person name="Mohabir J.T."/>
            <person name="Shea T.P."/>
            <person name="Kurbessoian T."/>
            <person name="Berby B."/>
            <person name="Fontaine J."/>
            <person name="Livny J."/>
            <person name="Gnirke A."/>
            <person name="Stajich J.E."/>
            <person name="Cuomo C.A."/>
        </authorList>
    </citation>
    <scope>NUCLEOTIDE SEQUENCE [LARGE SCALE GENOMIC DNA]</scope>
    <source>
        <strain evidence="1">CBS 291.66</strain>
    </source>
</reference>
<name>A0AAD7UWM2_9FUNG</name>
<dbReference type="Proteomes" id="UP001234581">
    <property type="component" value="Unassembled WGS sequence"/>
</dbReference>
<organism evidence="1 2">
    <name type="scientific">Lichtheimia ornata</name>
    <dbReference type="NCBI Taxonomy" id="688661"/>
    <lineage>
        <taxon>Eukaryota</taxon>
        <taxon>Fungi</taxon>
        <taxon>Fungi incertae sedis</taxon>
        <taxon>Mucoromycota</taxon>
        <taxon>Mucoromycotina</taxon>
        <taxon>Mucoromycetes</taxon>
        <taxon>Mucorales</taxon>
        <taxon>Lichtheimiaceae</taxon>
        <taxon>Lichtheimia</taxon>
    </lineage>
</organism>
<protein>
    <submittedName>
        <fullName evidence="1">Uncharacterized protein</fullName>
    </submittedName>
</protein>
<dbReference type="EMBL" id="JARTCD010000057">
    <property type="protein sequence ID" value="KAJ8654762.1"/>
    <property type="molecule type" value="Genomic_DNA"/>
</dbReference>
<gene>
    <name evidence="1" type="ORF">O0I10_009653</name>
</gene>
<proteinExistence type="predicted"/>
<sequence>MQYIVARNSSSCLLNNKVTWIWQQQVTTLLYNVKMTYLAEIGSIRYRDASHCSQQSTRPFAVYQGHDDMAEAGNNVALQCKIMIPRSNQLYSPFAMHYHRGQKSTQPLAYTNDTTIW</sequence>